<feature type="domain" description="MrpA C-terminal/MbhE" evidence="16">
    <location>
        <begin position="692"/>
        <end position="769"/>
    </location>
</feature>
<evidence type="ECO:0000256" key="7">
    <source>
        <dbReference type="ARBA" id="ARBA00023065"/>
    </source>
</evidence>
<dbReference type="Pfam" id="PF04039">
    <property type="entry name" value="MnhB"/>
    <property type="match status" value="1"/>
</dbReference>
<evidence type="ECO:0000256" key="4">
    <source>
        <dbReference type="ARBA" id="ARBA00022475"/>
    </source>
</evidence>
<gene>
    <name evidence="17" type="ORF">J4E96_19050</name>
</gene>
<evidence type="ECO:0000256" key="2">
    <source>
        <dbReference type="ARBA" id="ARBA00022448"/>
    </source>
</evidence>
<feature type="transmembrane region" description="Helical" evidence="11">
    <location>
        <begin position="75"/>
        <end position="98"/>
    </location>
</feature>
<evidence type="ECO:0000259" key="16">
    <source>
        <dbReference type="Pfam" id="PF20501"/>
    </source>
</evidence>
<keyword evidence="2" id="KW-0813">Transport</keyword>
<dbReference type="GO" id="GO:0005886">
    <property type="term" value="C:plasma membrane"/>
    <property type="evidence" value="ECO:0007669"/>
    <property type="project" value="UniProtKB-SubCell"/>
</dbReference>
<feature type="transmembrane region" description="Helical" evidence="11">
    <location>
        <begin position="878"/>
        <end position="898"/>
    </location>
</feature>
<keyword evidence="7" id="KW-0406">Ion transport</keyword>
<evidence type="ECO:0000256" key="9">
    <source>
        <dbReference type="RuleBase" id="RU000320"/>
    </source>
</evidence>
<reference evidence="17" key="1">
    <citation type="submission" date="2021-03" db="EMBL/GenBank/DDBJ databases">
        <title>Pengzhenrongella sicca gen. nov., sp. nov., a new member of suborder Micrococcineae isolated from High-Arctic tundra soil.</title>
        <authorList>
            <person name="Peng F."/>
        </authorList>
    </citation>
    <scope>NUCLEOTIDE SEQUENCE</scope>
    <source>
        <strain evidence="17">LRZ-2</strain>
    </source>
</reference>
<evidence type="ECO:0000256" key="3">
    <source>
        <dbReference type="ARBA" id="ARBA00022449"/>
    </source>
</evidence>
<dbReference type="InterPro" id="IPR025383">
    <property type="entry name" value="MrpA_C/MbhD"/>
</dbReference>
<feature type="transmembrane region" description="Helical" evidence="11">
    <location>
        <begin position="910"/>
        <end position="933"/>
    </location>
</feature>
<dbReference type="InterPro" id="IPR001516">
    <property type="entry name" value="Proton_antipo_N"/>
</dbReference>
<dbReference type="Pfam" id="PF13244">
    <property type="entry name" value="MbhD"/>
    <property type="match status" value="1"/>
</dbReference>
<feature type="transmembrane region" description="Helical" evidence="11">
    <location>
        <begin position="953"/>
        <end position="977"/>
    </location>
</feature>
<feature type="transmembrane region" description="Helical" evidence="11">
    <location>
        <begin position="363"/>
        <end position="386"/>
    </location>
</feature>
<comment type="subcellular location">
    <subcellularLocation>
        <location evidence="1">Cell membrane</location>
        <topology evidence="1">Multi-pass membrane protein</topology>
    </subcellularLocation>
    <subcellularLocation>
        <location evidence="9">Membrane</location>
        <topology evidence="9">Multi-pass membrane protein</topology>
    </subcellularLocation>
</comment>
<feature type="transmembrane region" description="Helical" evidence="11">
    <location>
        <begin position="293"/>
        <end position="312"/>
    </location>
</feature>
<feature type="transmembrane region" description="Helical" evidence="11">
    <location>
        <begin position="502"/>
        <end position="528"/>
    </location>
</feature>
<feature type="domain" description="NADH-Ubiquinone oxidoreductase (complex I) chain 5 N-terminal" evidence="13">
    <location>
        <begin position="63"/>
        <end position="100"/>
    </location>
</feature>
<keyword evidence="18" id="KW-1185">Reference proteome</keyword>
<feature type="transmembrane region" description="Helical" evidence="11">
    <location>
        <begin position="850"/>
        <end position="872"/>
    </location>
</feature>
<feature type="transmembrane region" description="Helical" evidence="11">
    <location>
        <begin position="606"/>
        <end position="623"/>
    </location>
</feature>
<feature type="transmembrane region" description="Helical" evidence="11">
    <location>
        <begin position="105"/>
        <end position="123"/>
    </location>
</feature>
<evidence type="ECO:0000256" key="1">
    <source>
        <dbReference type="ARBA" id="ARBA00004651"/>
    </source>
</evidence>
<dbReference type="RefSeq" id="WP_227423616.1">
    <property type="nucleotide sequence ID" value="NZ_CP071868.1"/>
</dbReference>
<keyword evidence="3" id="KW-0050">Antiport</keyword>
<evidence type="ECO:0000256" key="8">
    <source>
        <dbReference type="ARBA" id="ARBA00023136"/>
    </source>
</evidence>
<feature type="transmembrane region" description="Helical" evidence="11">
    <location>
        <begin position="129"/>
        <end position="150"/>
    </location>
</feature>
<feature type="transmembrane region" description="Helical" evidence="11">
    <location>
        <begin position="204"/>
        <end position="226"/>
    </location>
</feature>
<evidence type="ECO:0000256" key="10">
    <source>
        <dbReference type="SAM" id="MobiDB-lite"/>
    </source>
</evidence>
<evidence type="ECO:0000259" key="15">
    <source>
        <dbReference type="Pfam" id="PF13244"/>
    </source>
</evidence>
<name>A0A8A4ZBH6_9MICO</name>
<evidence type="ECO:0000259" key="12">
    <source>
        <dbReference type="Pfam" id="PF00361"/>
    </source>
</evidence>
<feature type="transmembrane region" description="Helical" evidence="11">
    <location>
        <begin position="460"/>
        <end position="482"/>
    </location>
</feature>
<dbReference type="KEGG" id="psic:J4E96_19050"/>
<feature type="transmembrane region" description="Helical" evidence="11">
    <location>
        <begin position="574"/>
        <end position="594"/>
    </location>
</feature>
<feature type="transmembrane region" description="Helical" evidence="11">
    <location>
        <begin position="754"/>
        <end position="770"/>
    </location>
</feature>
<feature type="transmembrane region" description="Helical" evidence="11">
    <location>
        <begin position="263"/>
        <end position="281"/>
    </location>
</feature>
<evidence type="ECO:0000256" key="5">
    <source>
        <dbReference type="ARBA" id="ARBA00022692"/>
    </source>
</evidence>
<sequence>MLALLAAHVVMALAAPALVRWLGRRAYLVLALAPASAAAWALAHTSAVLRGEGPVELTEWVPGLHLELAFRLDTLSWLMVVLVGGVGALVLVYSAAYFSATAGGLGRFGGVLVAFAGAMLGLVVADNLLLLYVFWELTTVLSYLLIGHYADRKASRRAAMQAIIITTAGGLAMLVGFILIGAAAGTYQLSAVIADPPGGTAVSVAVVLVLLGAATKSALIPVHFWLPAAMAAPTPVSAYLHAAAMVKAGVYLVARFAPAYSGLTGWQVMIVTLGCGTLLLGGYRALRQHDLKLILAFGTVSQLGLMVLLVGLGTRAAALAGLAMIGAHAMFKASLFLVVGVIDAATGTRDLRRLSGVGRALPVTAVAAALATASMIGLPPFAGYVAKEAALEAIQDDAGWTGVVVLVSVVVGSALTVAYGLRLLWGAFATKGSVTHPAPAPGTPAATGAAEPPAITRPPALLVGPALLLAVLGLAVALLPQLGESLLAPYADTYPRGEPSHLVLWAGLTPTLALTLLILATGAGAFALRRPIERFQAAAQRAPEADAVYRRAMRRLDDFSADVTGLTQRGSLPVYLGGILVVFVALAGTALVRGTTLPTQVRAWDSVGQLIAGALVVVSAILAARSRRRLKAVVLLGISGYGVAMLFLLHGAPDLALTQVLVETITLVVFVLVLRRLPAYFSDRPLAASRWVRLALGVAVGVTVAGLVLVAPGARIHLPQSIDFPAEALAFGGGENVVNVILVDIRAWDTMGEIAVLLVAATGVASLIFLQRRSGELHRVVDVDDAETPHPAVWGGESDPMTALRRIGTSTQVHEARSDPGFRPAAASAASGSRAWLRAERTLSPQRRSVIFEVVTRLLFHTMIVFAMYLLFAGHNAPGGGFAAGLVVGIALIVRYLAGGRYELGEAAPVHPGLLLGSGLFLSAGVGLAALVVGGEVLQSVIVDLHIPVIGTIHLVTSLFFDLGVFLVVLGLVLDVLRSLGAEIDRQGEAVGADDPAGDLADDPADHPQEAAR</sequence>
<proteinExistence type="predicted"/>
<dbReference type="Gene3D" id="1.20.120.1200">
    <property type="entry name" value="NADH-ubiquinone/plastoquinone oxidoreductase chain 6, subunit NuoJ"/>
    <property type="match status" value="1"/>
</dbReference>
<dbReference type="PANTHER" id="PTHR43373">
    <property type="entry name" value="NA(+)/H(+) ANTIPORTER SUBUNIT"/>
    <property type="match status" value="1"/>
</dbReference>
<feature type="transmembrane region" description="Helical" evidence="11">
    <location>
        <begin position="694"/>
        <end position="714"/>
    </location>
</feature>
<accession>A0A8A4ZBH6</accession>
<evidence type="ECO:0000259" key="14">
    <source>
        <dbReference type="Pfam" id="PF04039"/>
    </source>
</evidence>
<evidence type="ECO:0000259" key="13">
    <source>
        <dbReference type="Pfam" id="PF00662"/>
    </source>
</evidence>
<dbReference type="PANTHER" id="PTHR43373:SF1">
    <property type="entry name" value="NA(+)_H(+) ANTIPORTER SUBUNIT A"/>
    <property type="match status" value="1"/>
</dbReference>
<dbReference type="EMBL" id="CP071868">
    <property type="protein sequence ID" value="QTE29340.1"/>
    <property type="molecule type" value="Genomic_DNA"/>
</dbReference>
<feature type="transmembrane region" description="Helical" evidence="11">
    <location>
        <begin position="162"/>
        <end position="184"/>
    </location>
</feature>
<evidence type="ECO:0000256" key="6">
    <source>
        <dbReference type="ARBA" id="ARBA00022989"/>
    </source>
</evidence>
<dbReference type="AlphaFoldDB" id="A0A8A4ZBH6"/>
<protein>
    <submittedName>
        <fullName evidence="17">Na+/H+ antiporter subunit A</fullName>
    </submittedName>
</protein>
<organism evidence="17 18">
    <name type="scientific">Pengzhenrongella sicca</name>
    <dbReference type="NCBI Taxonomy" id="2819238"/>
    <lineage>
        <taxon>Bacteria</taxon>
        <taxon>Bacillati</taxon>
        <taxon>Actinomycetota</taxon>
        <taxon>Actinomycetes</taxon>
        <taxon>Micrococcales</taxon>
        <taxon>Pengzhenrongella</taxon>
    </lineage>
</organism>
<dbReference type="Proteomes" id="UP000663937">
    <property type="component" value="Chromosome"/>
</dbReference>
<dbReference type="Pfam" id="PF00361">
    <property type="entry name" value="Proton_antipo_M"/>
    <property type="match status" value="1"/>
</dbReference>
<feature type="domain" description="MrpA C-terminal/MbhD" evidence="15">
    <location>
        <begin position="614"/>
        <end position="678"/>
    </location>
</feature>
<dbReference type="Pfam" id="PF00662">
    <property type="entry name" value="Proton_antipo_N"/>
    <property type="match status" value="1"/>
</dbReference>
<dbReference type="InterPro" id="IPR050616">
    <property type="entry name" value="CPA3_Na-H_Antiporter_A"/>
</dbReference>
<feature type="compositionally biased region" description="Basic and acidic residues" evidence="10">
    <location>
        <begin position="1004"/>
        <end position="1013"/>
    </location>
</feature>
<keyword evidence="6 11" id="KW-1133">Transmembrane helix</keyword>
<feature type="transmembrane region" description="Helical" evidence="11">
    <location>
        <begin position="318"/>
        <end position="342"/>
    </location>
</feature>
<evidence type="ECO:0000313" key="17">
    <source>
        <dbReference type="EMBL" id="QTE29340.1"/>
    </source>
</evidence>
<evidence type="ECO:0000256" key="11">
    <source>
        <dbReference type="SAM" id="Phobius"/>
    </source>
</evidence>
<dbReference type="PRINTS" id="PR01434">
    <property type="entry name" value="NADHDHGNASE5"/>
</dbReference>
<dbReference type="GO" id="GO:0006811">
    <property type="term" value="P:monoatomic ion transport"/>
    <property type="evidence" value="ECO:0007669"/>
    <property type="project" value="UniProtKB-KW"/>
</dbReference>
<keyword evidence="8 11" id="KW-0472">Membrane</keyword>
<dbReference type="Pfam" id="PF20501">
    <property type="entry name" value="MbhE"/>
    <property type="match status" value="1"/>
</dbReference>
<feature type="transmembrane region" description="Helical" evidence="11">
    <location>
        <begin position="238"/>
        <end position="257"/>
    </location>
</feature>
<dbReference type="InterPro" id="IPR042106">
    <property type="entry name" value="Nuo/plastoQ_OxRdtase_6_NuoJ"/>
</dbReference>
<dbReference type="GO" id="GO:0015297">
    <property type="term" value="F:antiporter activity"/>
    <property type="evidence" value="ECO:0007669"/>
    <property type="project" value="UniProtKB-KW"/>
</dbReference>
<feature type="region of interest" description="Disordered" evidence="10">
    <location>
        <begin position="989"/>
        <end position="1013"/>
    </location>
</feature>
<dbReference type="InterPro" id="IPR001750">
    <property type="entry name" value="ND/Mrp_TM"/>
</dbReference>
<evidence type="ECO:0000313" key="18">
    <source>
        <dbReference type="Proteomes" id="UP000663937"/>
    </source>
</evidence>
<keyword evidence="5 9" id="KW-0812">Transmembrane</keyword>
<feature type="domain" description="Na+/H+ antiporter MnhB subunit-related protein" evidence="14">
    <location>
        <begin position="851"/>
        <end position="974"/>
    </location>
</feature>
<feature type="transmembrane region" description="Helical" evidence="11">
    <location>
        <begin position="398"/>
        <end position="421"/>
    </location>
</feature>
<feature type="transmembrane region" description="Helical" evidence="11">
    <location>
        <begin position="630"/>
        <end position="649"/>
    </location>
</feature>
<dbReference type="InterPro" id="IPR007182">
    <property type="entry name" value="MnhB"/>
</dbReference>
<dbReference type="NCBIfam" id="NF009284">
    <property type="entry name" value="PRK12644.1"/>
    <property type="match status" value="1"/>
</dbReference>
<dbReference type="InterPro" id="IPR046806">
    <property type="entry name" value="MrpA_C/MbhE"/>
</dbReference>
<feature type="domain" description="NADH:quinone oxidoreductase/Mrp antiporter transmembrane" evidence="12">
    <location>
        <begin position="125"/>
        <end position="409"/>
    </location>
</feature>
<feature type="transmembrane region" description="Helical" evidence="11">
    <location>
        <begin position="655"/>
        <end position="674"/>
    </location>
</feature>
<keyword evidence="4" id="KW-1003">Cell membrane</keyword>